<comment type="caution">
    <text evidence="1">The sequence shown here is derived from an EMBL/GenBank/DDBJ whole genome shotgun (WGS) entry which is preliminary data.</text>
</comment>
<proteinExistence type="predicted"/>
<dbReference type="AlphaFoldDB" id="A0A934MA61"/>
<organism evidence="1 2">
    <name type="scientific">Palleronia pontilimi</name>
    <dbReference type="NCBI Taxonomy" id="1964209"/>
    <lineage>
        <taxon>Bacteria</taxon>
        <taxon>Pseudomonadati</taxon>
        <taxon>Pseudomonadota</taxon>
        <taxon>Alphaproteobacteria</taxon>
        <taxon>Rhodobacterales</taxon>
        <taxon>Roseobacteraceae</taxon>
        <taxon>Palleronia</taxon>
    </lineage>
</organism>
<evidence type="ECO:0000313" key="2">
    <source>
        <dbReference type="Proteomes" id="UP000642488"/>
    </source>
</evidence>
<keyword evidence="2" id="KW-1185">Reference proteome</keyword>
<accession>A0A934MA61</accession>
<dbReference type="EMBL" id="JAEKPD010000009">
    <property type="protein sequence ID" value="MBJ3763277.1"/>
    <property type="molecule type" value="Genomic_DNA"/>
</dbReference>
<sequence>MMQMIFNAGLKRRIDSDTQLSGGTDRSRKVERREIETLLAAELSALPPLAA</sequence>
<dbReference type="RefSeq" id="WP_198916450.1">
    <property type="nucleotide sequence ID" value="NZ_JAEKPD010000009.1"/>
</dbReference>
<dbReference type="Proteomes" id="UP000642488">
    <property type="component" value="Unassembled WGS sequence"/>
</dbReference>
<protein>
    <submittedName>
        <fullName evidence="1">Uncharacterized protein</fullName>
    </submittedName>
</protein>
<reference evidence="1" key="1">
    <citation type="submission" date="2020-12" db="EMBL/GenBank/DDBJ databases">
        <title>Bacterial taxonomy.</title>
        <authorList>
            <person name="Pan X."/>
        </authorList>
    </citation>
    <scope>NUCLEOTIDE SEQUENCE</scope>
    <source>
        <strain evidence="1">KCTC 52957</strain>
    </source>
</reference>
<evidence type="ECO:0000313" key="1">
    <source>
        <dbReference type="EMBL" id="MBJ3763277.1"/>
    </source>
</evidence>
<name>A0A934MA61_9RHOB</name>
<gene>
    <name evidence="1" type="ORF">ILP92_11015</name>
</gene>